<dbReference type="Gene3D" id="3.20.20.60">
    <property type="entry name" value="Phosphoenolpyruvate-binding domains"/>
    <property type="match status" value="1"/>
</dbReference>
<gene>
    <name evidence="2" type="ORF">EV668_1004</name>
</gene>
<organism evidence="2 3">
    <name type="scientific">Enterovirga rhinocerotis</name>
    <dbReference type="NCBI Taxonomy" id="1339210"/>
    <lineage>
        <taxon>Bacteria</taxon>
        <taxon>Pseudomonadati</taxon>
        <taxon>Pseudomonadota</taxon>
        <taxon>Alphaproteobacteria</taxon>
        <taxon>Hyphomicrobiales</taxon>
        <taxon>Methylobacteriaceae</taxon>
        <taxon>Enterovirga</taxon>
    </lineage>
</organism>
<dbReference type="InterPro" id="IPR040442">
    <property type="entry name" value="Pyrv_kinase-like_dom_sf"/>
</dbReference>
<feature type="compositionally biased region" description="Low complexity" evidence="1">
    <location>
        <begin position="258"/>
        <end position="273"/>
    </location>
</feature>
<sequence length="282" mass="28554">MLILLRTESTASALEAALAAAPDALVLDPASHHGADAADLVERRRGEPRGAASGHSDLLTRGRGSGPVLLVRVPPLSSSSMEDALASAMAFEPDGILLRGAIGRPDIERLGAKLAVLEAEHGRPAGSIGIVASVADEAAGALALAGLRPHPRLAGLVFDRAALAASLGCAPEAQALCHAAATTILAASACGVPAIALLESEGDLDGRDVTSPRSDGPQDGEGARLWPGLRVEDAAIAARREGFAGMILDEPRLAAALRPSSVGSSRTSSPASRRNNRGSRPA</sequence>
<protein>
    <recommendedName>
        <fullName evidence="4">Citrate lyase subunit beta/citryl-CoA lyase</fullName>
    </recommendedName>
</protein>
<evidence type="ECO:0000256" key="1">
    <source>
        <dbReference type="SAM" id="MobiDB-lite"/>
    </source>
</evidence>
<dbReference type="SUPFAM" id="SSF51621">
    <property type="entry name" value="Phosphoenolpyruvate/pyruvate domain"/>
    <property type="match status" value="1"/>
</dbReference>
<dbReference type="Proteomes" id="UP000295122">
    <property type="component" value="Unassembled WGS sequence"/>
</dbReference>
<feature type="region of interest" description="Disordered" evidence="1">
    <location>
        <begin position="41"/>
        <end position="61"/>
    </location>
</feature>
<dbReference type="EMBL" id="SNZR01000011">
    <property type="protein sequence ID" value="TDR93739.1"/>
    <property type="molecule type" value="Genomic_DNA"/>
</dbReference>
<keyword evidence="3" id="KW-1185">Reference proteome</keyword>
<feature type="region of interest" description="Disordered" evidence="1">
    <location>
        <begin position="257"/>
        <end position="282"/>
    </location>
</feature>
<proteinExistence type="predicted"/>
<evidence type="ECO:0000313" key="3">
    <source>
        <dbReference type="Proteomes" id="UP000295122"/>
    </source>
</evidence>
<comment type="caution">
    <text evidence="2">The sequence shown here is derived from an EMBL/GenBank/DDBJ whole genome shotgun (WGS) entry which is preliminary data.</text>
</comment>
<feature type="region of interest" description="Disordered" evidence="1">
    <location>
        <begin position="203"/>
        <end position="225"/>
    </location>
</feature>
<evidence type="ECO:0000313" key="2">
    <source>
        <dbReference type="EMBL" id="TDR93739.1"/>
    </source>
</evidence>
<name>A0A4V3DYR8_9HYPH</name>
<reference evidence="2 3" key="1">
    <citation type="submission" date="2019-03" db="EMBL/GenBank/DDBJ databases">
        <title>Genomic Encyclopedia of Type Strains, Phase IV (KMG-IV): sequencing the most valuable type-strain genomes for metagenomic binning, comparative biology and taxonomic classification.</title>
        <authorList>
            <person name="Goeker M."/>
        </authorList>
    </citation>
    <scope>NUCLEOTIDE SEQUENCE [LARGE SCALE GENOMIC DNA]</scope>
    <source>
        <strain evidence="2 3">DSM 25903</strain>
    </source>
</reference>
<evidence type="ECO:0008006" key="4">
    <source>
        <dbReference type="Google" id="ProtNLM"/>
    </source>
</evidence>
<dbReference type="InterPro" id="IPR015813">
    <property type="entry name" value="Pyrv/PenolPyrv_kinase-like_dom"/>
</dbReference>
<dbReference type="RefSeq" id="WP_166652344.1">
    <property type="nucleotide sequence ID" value="NZ_SNZR01000011.1"/>
</dbReference>
<accession>A0A4V3DYR8</accession>
<dbReference type="AlphaFoldDB" id="A0A4V3DYR8"/>
<dbReference type="GO" id="GO:0003824">
    <property type="term" value="F:catalytic activity"/>
    <property type="evidence" value="ECO:0007669"/>
    <property type="project" value="InterPro"/>
</dbReference>